<dbReference type="Proteomes" id="UP001219037">
    <property type="component" value="Chromosome"/>
</dbReference>
<dbReference type="RefSeq" id="WP_278158517.1">
    <property type="nucleotide sequence ID" value="NZ_CP121252.1"/>
</dbReference>
<keyword evidence="2" id="KW-1185">Reference proteome</keyword>
<accession>A0ABY8H7Q4</accession>
<dbReference type="EMBL" id="CP121252">
    <property type="protein sequence ID" value="WFP17183.1"/>
    <property type="molecule type" value="Genomic_DNA"/>
</dbReference>
<dbReference type="SUPFAM" id="SSF50346">
    <property type="entry name" value="PRC-barrel domain"/>
    <property type="match status" value="1"/>
</dbReference>
<dbReference type="Gene3D" id="3.90.50.10">
    <property type="entry name" value="Photosynthetic Reaction Center, subunit H, domain 2"/>
    <property type="match status" value="1"/>
</dbReference>
<dbReference type="InterPro" id="IPR011033">
    <property type="entry name" value="PRC_barrel-like_sf"/>
</dbReference>
<protein>
    <recommendedName>
        <fullName evidence="3">PRC-barrel domain protein</fullName>
    </recommendedName>
</protein>
<organism evidence="1 2">
    <name type="scientific">Citricoccus muralis</name>
    <dbReference type="NCBI Taxonomy" id="169134"/>
    <lineage>
        <taxon>Bacteria</taxon>
        <taxon>Bacillati</taxon>
        <taxon>Actinomycetota</taxon>
        <taxon>Actinomycetes</taxon>
        <taxon>Micrococcales</taxon>
        <taxon>Micrococcaceae</taxon>
        <taxon>Citricoccus</taxon>
    </lineage>
</organism>
<name>A0ABY8H7Q4_9MICC</name>
<evidence type="ECO:0000313" key="1">
    <source>
        <dbReference type="EMBL" id="WFP17183.1"/>
    </source>
</evidence>
<sequence>MALNVTATQLNQAVMWAAGQRKVGRIHQVYADNLTQELSFVSVIIGTFGSRETYVPLHEATWAEHGLSVPYSKQTIKQAPSADADRALDAEDEQLIYDYYAATHEVTSDEASETTTEESDPH</sequence>
<evidence type="ECO:0008006" key="3">
    <source>
        <dbReference type="Google" id="ProtNLM"/>
    </source>
</evidence>
<reference evidence="1 2" key="1">
    <citation type="submission" date="2023-04" db="EMBL/GenBank/DDBJ databases">
        <title>Funneling lignin-derived compounds into biodiesel using alkali-halophilic Citricoccus sp. P2.</title>
        <authorList>
            <person name="Luo C.-B."/>
        </authorList>
    </citation>
    <scope>NUCLEOTIDE SEQUENCE [LARGE SCALE GENOMIC DNA]</scope>
    <source>
        <strain evidence="1 2">P2</strain>
    </source>
</reference>
<gene>
    <name evidence="1" type="ORF">P8192_03395</name>
</gene>
<evidence type="ECO:0000313" key="2">
    <source>
        <dbReference type="Proteomes" id="UP001219037"/>
    </source>
</evidence>
<proteinExistence type="predicted"/>
<dbReference type="InterPro" id="IPR014747">
    <property type="entry name" value="Bac_photo_RC_H_C"/>
</dbReference>